<dbReference type="EMBL" id="KN823240">
    <property type="protein sequence ID" value="KIO19113.1"/>
    <property type="molecule type" value="Genomic_DNA"/>
</dbReference>
<evidence type="ECO:0000313" key="3">
    <source>
        <dbReference type="Proteomes" id="UP000054248"/>
    </source>
</evidence>
<reference evidence="2 3" key="1">
    <citation type="submission" date="2014-04" db="EMBL/GenBank/DDBJ databases">
        <authorList>
            <consortium name="DOE Joint Genome Institute"/>
            <person name="Kuo A."/>
            <person name="Girlanda M."/>
            <person name="Perotto S."/>
            <person name="Kohler A."/>
            <person name="Nagy L.G."/>
            <person name="Floudas D."/>
            <person name="Copeland A."/>
            <person name="Barry K.W."/>
            <person name="Cichocki N."/>
            <person name="Veneault-Fourrey C."/>
            <person name="LaButti K."/>
            <person name="Lindquist E.A."/>
            <person name="Lipzen A."/>
            <person name="Lundell T."/>
            <person name="Morin E."/>
            <person name="Murat C."/>
            <person name="Sun H."/>
            <person name="Tunlid A."/>
            <person name="Henrissat B."/>
            <person name="Grigoriev I.V."/>
            <person name="Hibbett D.S."/>
            <person name="Martin F."/>
            <person name="Nordberg H.P."/>
            <person name="Cantor M.N."/>
            <person name="Hua S.X."/>
        </authorList>
    </citation>
    <scope>NUCLEOTIDE SEQUENCE [LARGE SCALE GENOMIC DNA]</scope>
    <source>
        <strain evidence="2 3">MUT 4182</strain>
    </source>
</reference>
<proteinExistence type="predicted"/>
<evidence type="ECO:0000259" key="1">
    <source>
        <dbReference type="Pfam" id="PF18803"/>
    </source>
</evidence>
<dbReference type="Proteomes" id="UP000054248">
    <property type="component" value="Unassembled WGS sequence"/>
</dbReference>
<reference evidence="3" key="2">
    <citation type="submission" date="2015-01" db="EMBL/GenBank/DDBJ databases">
        <title>Evolutionary Origins and Diversification of the Mycorrhizal Mutualists.</title>
        <authorList>
            <consortium name="DOE Joint Genome Institute"/>
            <consortium name="Mycorrhizal Genomics Consortium"/>
            <person name="Kohler A."/>
            <person name="Kuo A."/>
            <person name="Nagy L.G."/>
            <person name="Floudas D."/>
            <person name="Copeland A."/>
            <person name="Barry K.W."/>
            <person name="Cichocki N."/>
            <person name="Veneault-Fourrey C."/>
            <person name="LaButti K."/>
            <person name="Lindquist E.A."/>
            <person name="Lipzen A."/>
            <person name="Lundell T."/>
            <person name="Morin E."/>
            <person name="Murat C."/>
            <person name="Riley R."/>
            <person name="Ohm R."/>
            <person name="Sun H."/>
            <person name="Tunlid A."/>
            <person name="Henrissat B."/>
            <person name="Grigoriev I.V."/>
            <person name="Hibbett D.S."/>
            <person name="Martin F."/>
        </authorList>
    </citation>
    <scope>NUCLEOTIDE SEQUENCE [LARGE SCALE GENOMIC DNA]</scope>
    <source>
        <strain evidence="3">MUT 4182</strain>
    </source>
</reference>
<gene>
    <name evidence="2" type="ORF">M407DRAFT_47710</name>
</gene>
<dbReference type="STRING" id="1051891.A0A0C3KCC5"/>
<dbReference type="Pfam" id="PF18803">
    <property type="entry name" value="CxC2"/>
    <property type="match status" value="1"/>
</dbReference>
<sequence length="261" mass="29497">LWRCSSCFGGRVLCTSCILSCHQYNPFHEIHGYIHPAAALARMSSRWGCSLANDFGYFKRLSLQEAGLQVGLGHDGDFCPKSSPSDSFKMTIVHINGQQPVTFRECCCEIKERWQLLLEYNIFPATDQQPQTGFTIEMLEHQRTFSLRGKTSLYEYYQALLDLTNAAEGPTQYVYDQLRGGSRQFRGLDMRMRAGIPDATAPLADGVLCIRCPACPQPGVNLPPNWEQDPLRQLHYAQFLGGDGNFKLQRLAKRKSARHDL</sequence>
<feature type="domain" description="CxC2-like cysteine cluster KDZ transposase-associated" evidence="1">
    <location>
        <begin position="63"/>
        <end position="167"/>
    </location>
</feature>
<evidence type="ECO:0000313" key="2">
    <source>
        <dbReference type="EMBL" id="KIO19113.1"/>
    </source>
</evidence>
<protein>
    <recommendedName>
        <fullName evidence="1">CxC2-like cysteine cluster KDZ transposase-associated domain-containing protein</fullName>
    </recommendedName>
</protein>
<dbReference type="HOGENOM" id="CLU_003703_1_0_1"/>
<organism evidence="2 3">
    <name type="scientific">Tulasnella calospora MUT 4182</name>
    <dbReference type="NCBI Taxonomy" id="1051891"/>
    <lineage>
        <taxon>Eukaryota</taxon>
        <taxon>Fungi</taxon>
        <taxon>Dikarya</taxon>
        <taxon>Basidiomycota</taxon>
        <taxon>Agaricomycotina</taxon>
        <taxon>Agaricomycetes</taxon>
        <taxon>Cantharellales</taxon>
        <taxon>Tulasnellaceae</taxon>
        <taxon>Tulasnella</taxon>
    </lineage>
</organism>
<name>A0A0C3KCC5_9AGAM</name>
<dbReference type="InterPro" id="IPR041457">
    <property type="entry name" value="CxC2_KDZ-assoc"/>
</dbReference>
<accession>A0A0C3KCC5</accession>
<dbReference type="OrthoDB" id="3235114at2759"/>
<feature type="non-terminal residue" evidence="2">
    <location>
        <position position="261"/>
    </location>
</feature>
<dbReference type="AlphaFoldDB" id="A0A0C3KCC5"/>
<keyword evidence="3" id="KW-1185">Reference proteome</keyword>
<feature type="non-terminal residue" evidence="2">
    <location>
        <position position="1"/>
    </location>
</feature>